<name>A0ABQ5FFK8_9ASTR</name>
<proteinExistence type="predicted"/>
<sequence length="127" mass="14079">MLLTLNSFGKLPLPKQSIRGEATIDIVDGKVCGHIRIHHVENVERAITTDASLVVAHDSDNILKTRFERVLEKPNEPPLLEVNTSGSREGSMEHTFELMDIVPPIPHDLPLLRGNTPGSDEGRMELI</sequence>
<protein>
    <submittedName>
        <fullName evidence="1">Uncharacterized protein</fullName>
    </submittedName>
</protein>
<reference evidence="1" key="1">
    <citation type="journal article" date="2022" name="Int. J. Mol. Sci.">
        <title>Draft Genome of Tanacetum Coccineum: Genomic Comparison of Closely Related Tanacetum-Family Plants.</title>
        <authorList>
            <person name="Yamashiro T."/>
            <person name="Shiraishi A."/>
            <person name="Nakayama K."/>
            <person name="Satake H."/>
        </authorList>
    </citation>
    <scope>NUCLEOTIDE SEQUENCE</scope>
</reference>
<dbReference type="Proteomes" id="UP001151760">
    <property type="component" value="Unassembled WGS sequence"/>
</dbReference>
<dbReference type="EMBL" id="BQNB010017296">
    <property type="protein sequence ID" value="GJT61542.1"/>
    <property type="molecule type" value="Genomic_DNA"/>
</dbReference>
<keyword evidence="2" id="KW-1185">Reference proteome</keyword>
<comment type="caution">
    <text evidence="1">The sequence shown here is derived from an EMBL/GenBank/DDBJ whole genome shotgun (WGS) entry which is preliminary data.</text>
</comment>
<accession>A0ABQ5FFK8</accession>
<reference evidence="1" key="2">
    <citation type="submission" date="2022-01" db="EMBL/GenBank/DDBJ databases">
        <authorList>
            <person name="Yamashiro T."/>
            <person name="Shiraishi A."/>
            <person name="Satake H."/>
            <person name="Nakayama K."/>
        </authorList>
    </citation>
    <scope>NUCLEOTIDE SEQUENCE</scope>
</reference>
<organism evidence="1 2">
    <name type="scientific">Tanacetum coccineum</name>
    <dbReference type="NCBI Taxonomy" id="301880"/>
    <lineage>
        <taxon>Eukaryota</taxon>
        <taxon>Viridiplantae</taxon>
        <taxon>Streptophyta</taxon>
        <taxon>Embryophyta</taxon>
        <taxon>Tracheophyta</taxon>
        <taxon>Spermatophyta</taxon>
        <taxon>Magnoliopsida</taxon>
        <taxon>eudicotyledons</taxon>
        <taxon>Gunneridae</taxon>
        <taxon>Pentapetalae</taxon>
        <taxon>asterids</taxon>
        <taxon>campanulids</taxon>
        <taxon>Asterales</taxon>
        <taxon>Asteraceae</taxon>
        <taxon>Asteroideae</taxon>
        <taxon>Anthemideae</taxon>
        <taxon>Anthemidinae</taxon>
        <taxon>Tanacetum</taxon>
    </lineage>
</organism>
<evidence type="ECO:0000313" key="1">
    <source>
        <dbReference type="EMBL" id="GJT61542.1"/>
    </source>
</evidence>
<evidence type="ECO:0000313" key="2">
    <source>
        <dbReference type="Proteomes" id="UP001151760"/>
    </source>
</evidence>
<gene>
    <name evidence="1" type="ORF">Tco_1005075</name>
</gene>